<protein>
    <recommendedName>
        <fullName evidence="4">ribonuclease Z</fullName>
        <ecNumber evidence="4">3.1.26.11</ecNumber>
    </recommendedName>
</protein>
<dbReference type="InterPro" id="IPR036866">
    <property type="entry name" value="RibonucZ/Hydroxyglut_hydro"/>
</dbReference>
<keyword evidence="7" id="KW-0479">Metal-binding</keyword>
<feature type="region of interest" description="Disordered" evidence="11">
    <location>
        <begin position="803"/>
        <end position="837"/>
    </location>
</feature>
<dbReference type="CDD" id="cd07718">
    <property type="entry name" value="RNaseZ_ELAC1_ELAC2-C-term-like_MBL-fold"/>
    <property type="match status" value="1"/>
</dbReference>
<evidence type="ECO:0000259" key="14">
    <source>
        <dbReference type="Pfam" id="PF20976"/>
    </source>
</evidence>
<dbReference type="SUPFAM" id="SSF56281">
    <property type="entry name" value="Metallo-hydrolase/oxidoreductase"/>
    <property type="match status" value="2"/>
</dbReference>
<sequence length="970" mass="105750">MGSSNFRILAAPASDTSELPTVVLQCDSKKYMFNAGEGTTRLSAQHKSTNTRVDHIFLSRVASEAIGGLPGLLMTLADGGKKSINLYGPINTRYAVACTRFYAKRDSMQVNVEDIGFKPSTTPCFADEHVRVYAVPIAPFEITIADAWGTSSEKEEDMRIKTPSRVPHALPPARICPNDCPHGGAELGRQAPVFAYICAGTTQRGKFDAKRAAALGISPGPDFARLTRGEDVQIQRPVDWASLSDAEQAQWLRSRSSKRAQKKQPAPDVPDYILEDVTLRSSDVVGTARAGAVFFYMVLPNPAYIDALLEPDVQASFAPYTQAANMDKAPEQRTTPHAIVHAAPRSVIEDERYAKWMASFGPDCNHIIANKEQCADRLMYPSSAWSLLRLSRLDADMFSVPGYQLVPSEPIRGRGVPATEGMVVPLQPRAPPMQLPATAPPFDVPLSEMTQRLSTHATEQAAEAWAAYEAAVQQAHRAPMAQETLPGDELTFTTLGTGSSSPSKYRNVLSTLVHIPDVGYILLDAGESTYFQLARRFGPGEHGWSGVGIEHVLRNLRMIFVSHIHGDHHMGIVRILLERRKLGLDEPLYFFSNNYTRFYLLEYDHLEKLGLRDGPNGVLALDNELLDFEHGLDPEAPDAKAAKNAEAHAILAAAKARLRLSAIRTAPVVHRTSHCYGLILEHESGWKLVFSGDTMPCDALVAAGKKATILIHEATMQDDEEELAHDKGHSTIGQAVQAAKKMQAKHLLLTHFSQRYPKFARMGTITSVLPTGVAFDMMHITQAQIRRGKEQLPALEALFAAEHEDDDSDAESTAPADAAPEPVPPAKRSRAQDTSPHAFRHNEKEFAWRYVVLSFASIGQKTQAQPPSELSVQQGIAQALQTMHGVVGSAFAVDVLYVGPPLGAGAHVAEAVVRVPSEHVDTLLSTLSALDPVSLATLTARQPLRVGVQSVSHNPAMLTSNARAWMAQLS</sequence>
<dbReference type="PANTHER" id="PTHR12553:SF49">
    <property type="entry name" value="ZINC PHOSPHODIESTERASE ELAC PROTEIN 2"/>
    <property type="match status" value="1"/>
</dbReference>
<dbReference type="GO" id="GO:0005739">
    <property type="term" value="C:mitochondrion"/>
    <property type="evidence" value="ECO:0007669"/>
    <property type="project" value="TreeGrafter"/>
</dbReference>
<evidence type="ECO:0000256" key="9">
    <source>
        <dbReference type="ARBA" id="ARBA00022801"/>
    </source>
</evidence>
<evidence type="ECO:0000256" key="4">
    <source>
        <dbReference type="ARBA" id="ARBA00012477"/>
    </source>
</evidence>
<feature type="compositionally biased region" description="Low complexity" evidence="11">
    <location>
        <begin position="811"/>
        <end position="820"/>
    </location>
</feature>
<accession>A0AAF0F639</accession>
<evidence type="ECO:0000313" key="15">
    <source>
        <dbReference type="EMBL" id="WFD40579.1"/>
    </source>
</evidence>
<dbReference type="Pfam" id="PF20976">
    <property type="entry name" value="Pop8"/>
    <property type="match status" value="1"/>
</dbReference>
<dbReference type="GO" id="GO:1990180">
    <property type="term" value="P:mitochondrial tRNA 3'-end processing"/>
    <property type="evidence" value="ECO:0007669"/>
    <property type="project" value="TreeGrafter"/>
</dbReference>
<evidence type="ECO:0000256" key="3">
    <source>
        <dbReference type="ARBA" id="ARBA00007823"/>
    </source>
</evidence>
<evidence type="ECO:0000256" key="2">
    <source>
        <dbReference type="ARBA" id="ARBA00001947"/>
    </source>
</evidence>
<dbReference type="GO" id="GO:0046872">
    <property type="term" value="F:metal ion binding"/>
    <property type="evidence" value="ECO:0007669"/>
    <property type="project" value="UniProtKB-KW"/>
</dbReference>
<feature type="domain" description="Ribonucleases P/MRP subunit Pop8-like" evidence="14">
    <location>
        <begin position="848"/>
        <end position="928"/>
    </location>
</feature>
<dbReference type="InterPro" id="IPR047151">
    <property type="entry name" value="RNZ2-like"/>
</dbReference>
<dbReference type="Proteomes" id="UP001217754">
    <property type="component" value="Chromosome 7"/>
</dbReference>
<feature type="domain" description="tRNase Z endonuclease" evidence="13">
    <location>
        <begin position="8"/>
        <end position="68"/>
    </location>
</feature>
<evidence type="ECO:0000259" key="13">
    <source>
        <dbReference type="Pfam" id="PF13691"/>
    </source>
</evidence>
<dbReference type="Gene3D" id="3.60.15.10">
    <property type="entry name" value="Ribonuclease Z/Hydroxyacylglutathione hydrolase-like"/>
    <property type="match status" value="2"/>
</dbReference>
<dbReference type="Pfam" id="PF13691">
    <property type="entry name" value="Lactamase_B_4"/>
    <property type="match status" value="1"/>
</dbReference>
<evidence type="ECO:0000256" key="6">
    <source>
        <dbReference type="ARBA" id="ARBA00022722"/>
    </source>
</evidence>
<dbReference type="InterPro" id="IPR049128">
    <property type="entry name" value="Pop8-like_dom"/>
</dbReference>
<proteinExistence type="inferred from homology"/>
<dbReference type="RefSeq" id="XP_060123476.1">
    <property type="nucleotide sequence ID" value="XM_060267493.1"/>
</dbReference>
<reference evidence="15" key="1">
    <citation type="submission" date="2023-03" db="EMBL/GenBank/DDBJ databases">
        <title>Mating type loci evolution in Malassezia.</title>
        <authorList>
            <person name="Coelho M.A."/>
        </authorList>
    </citation>
    <scope>NUCLEOTIDE SEQUENCE</scope>
    <source>
        <strain evidence="15">CBS 9431</strain>
    </source>
</reference>
<dbReference type="InterPro" id="IPR001279">
    <property type="entry name" value="Metallo-B-lactamas"/>
</dbReference>
<keyword evidence="6" id="KW-0540">Nuclease</keyword>
<comment type="catalytic activity">
    <reaction evidence="1">
        <text>Endonucleolytic cleavage of RNA, removing extra 3' nucleotides from tRNA precursor, generating 3' termini of tRNAs. A 3'-hydroxy group is left at the tRNA terminus and a 5'-phosphoryl group is left at the trailer molecule.</text>
        <dbReference type="EC" id="3.1.26.11"/>
    </reaction>
</comment>
<evidence type="ECO:0000256" key="5">
    <source>
        <dbReference type="ARBA" id="ARBA00022694"/>
    </source>
</evidence>
<evidence type="ECO:0000259" key="12">
    <source>
        <dbReference type="Pfam" id="PF12706"/>
    </source>
</evidence>
<organism evidence="15 16">
    <name type="scientific">Malassezia japonica</name>
    <dbReference type="NCBI Taxonomy" id="223818"/>
    <lineage>
        <taxon>Eukaryota</taxon>
        <taxon>Fungi</taxon>
        <taxon>Dikarya</taxon>
        <taxon>Basidiomycota</taxon>
        <taxon>Ustilaginomycotina</taxon>
        <taxon>Malasseziomycetes</taxon>
        <taxon>Malasseziales</taxon>
        <taxon>Malasseziaceae</taxon>
        <taxon>Malassezia</taxon>
    </lineage>
</organism>
<dbReference type="AlphaFoldDB" id="A0AAF0F639"/>
<evidence type="ECO:0000313" key="16">
    <source>
        <dbReference type="Proteomes" id="UP001217754"/>
    </source>
</evidence>
<feature type="domain" description="Metallo-beta-lactamase" evidence="12">
    <location>
        <begin position="603"/>
        <end position="752"/>
    </location>
</feature>
<keyword evidence="8" id="KW-0255">Endonuclease</keyword>
<dbReference type="EC" id="3.1.26.11" evidence="4"/>
<dbReference type="GeneID" id="85227218"/>
<evidence type="ECO:0000256" key="7">
    <source>
        <dbReference type="ARBA" id="ARBA00022723"/>
    </source>
</evidence>
<evidence type="ECO:0000256" key="8">
    <source>
        <dbReference type="ARBA" id="ARBA00022759"/>
    </source>
</evidence>
<evidence type="ECO:0000256" key="11">
    <source>
        <dbReference type="SAM" id="MobiDB-lite"/>
    </source>
</evidence>
<dbReference type="PANTHER" id="PTHR12553">
    <property type="entry name" value="ZINC PHOSPHODIESTERASE ELAC PROTEIN 2"/>
    <property type="match status" value="1"/>
</dbReference>
<keyword evidence="9 15" id="KW-0378">Hydrolase</keyword>
<evidence type="ECO:0000256" key="10">
    <source>
        <dbReference type="ARBA" id="ARBA00022833"/>
    </source>
</evidence>
<dbReference type="GO" id="GO:0042781">
    <property type="term" value="F:3'-tRNA processing endoribonuclease activity"/>
    <property type="evidence" value="ECO:0007669"/>
    <property type="project" value="UniProtKB-EC"/>
</dbReference>
<keyword evidence="5" id="KW-0819">tRNA processing</keyword>
<comment type="cofactor">
    <cofactor evidence="2">
        <name>Zn(2+)</name>
        <dbReference type="ChEBI" id="CHEBI:29105"/>
    </cofactor>
</comment>
<dbReference type="Pfam" id="PF12706">
    <property type="entry name" value="Lactamase_B_2"/>
    <property type="match status" value="1"/>
</dbReference>
<dbReference type="EMBL" id="CP119964">
    <property type="protein sequence ID" value="WFD40579.1"/>
    <property type="molecule type" value="Genomic_DNA"/>
</dbReference>
<evidence type="ECO:0000256" key="1">
    <source>
        <dbReference type="ARBA" id="ARBA00000402"/>
    </source>
</evidence>
<comment type="similarity">
    <text evidence="3">Belongs to the RNase Z family.</text>
</comment>
<keyword evidence="16" id="KW-1185">Reference proteome</keyword>
<gene>
    <name evidence="15" type="ORF">MJAP1_003567</name>
</gene>
<keyword evidence="10" id="KW-0862">Zinc</keyword>
<name>A0AAF0F639_9BASI</name>
<dbReference type="InterPro" id="IPR027794">
    <property type="entry name" value="tRNase_Z_dom"/>
</dbReference>